<dbReference type="Pfam" id="PF03793">
    <property type="entry name" value="PASTA"/>
    <property type="match status" value="3"/>
</dbReference>
<dbReference type="InterPro" id="IPR005543">
    <property type="entry name" value="PASTA_dom"/>
</dbReference>
<dbReference type="Proteomes" id="UP000215383">
    <property type="component" value="Chromosome 1"/>
</dbReference>
<evidence type="ECO:0000259" key="13">
    <source>
        <dbReference type="PROSITE" id="PS51178"/>
    </source>
</evidence>
<keyword evidence="5 14" id="KW-0418">Kinase</keyword>
<dbReference type="PROSITE" id="PS00108">
    <property type="entry name" value="PROTEIN_KINASE_ST"/>
    <property type="match status" value="1"/>
</dbReference>
<evidence type="ECO:0000259" key="12">
    <source>
        <dbReference type="PROSITE" id="PS50011"/>
    </source>
</evidence>
<sequence>MSTLLGNRYELIERIGDGGMAEVYRAHDKMLDRFVAVKILHPQFTSDEAFVKRFRREAQGAAKLSHPNIVSIYDVGECDGKYYIVMEYVKGETLKDKINREGPLPINTALQIAEEIASALENAHANNLVHCDIKPHNILLNESGHVKVADFGIARATSSSTITYTGSVIGSVHYFSPEQAKGHTISPKSDIYSLGIVMYEMLTGQVPFNGETAVGIAIKHLQETPIPPHELRNDIPPLVEAIILKAMDKNPDNRFSSTELIKELERAKVKPFDNVNIPVNDPFATRVLTNEEMDQLQNIEPVSPPKKKKSKTTTTEVKPSYEPPPVFPVKEKSHSGFFNKKFGISLVIILVLGFCIGAFLSYGDFWSSKTVTVPNVVGMSQAQAEETLKAENLRVEVAETFDDKVEAGKVVSQTPEAGKTVKENRLITIYISKGGEEVTMPNIVGMSQNEAQAQLAKLNLKIGQVSEEYSDKPQGTILRQSIAANDKTTKGTSVNITISKGQETSKAKVTVPDVVGLSVDAAKSTLSAQGFSVSASASSGQVTAQSIPGGSQATSGSTIELTVADNSSSNAHRANSNNNATSEDTNTSTTPTHSSNTSAPKEPEQTTPSVAVPQRQKN</sequence>
<dbReference type="SUPFAM" id="SSF54184">
    <property type="entry name" value="Penicillin-binding protein 2x (pbp-2x), c-terminal domain"/>
    <property type="match status" value="3"/>
</dbReference>
<feature type="domain" description="PASTA" evidence="13">
    <location>
        <begin position="367"/>
        <end position="433"/>
    </location>
</feature>
<dbReference type="EMBL" id="LT906446">
    <property type="protein sequence ID" value="SNU98813.1"/>
    <property type="molecule type" value="Genomic_DNA"/>
</dbReference>
<dbReference type="AlphaFoldDB" id="A0A239TQF3"/>
<dbReference type="FunFam" id="3.30.200.20:FF:000035">
    <property type="entry name" value="Serine/threonine protein kinase Stk1"/>
    <property type="match status" value="1"/>
</dbReference>
<feature type="region of interest" description="Disordered" evidence="10">
    <location>
        <begin position="533"/>
        <end position="618"/>
    </location>
</feature>
<dbReference type="GO" id="GO:0106310">
    <property type="term" value="F:protein serine kinase activity"/>
    <property type="evidence" value="ECO:0007669"/>
    <property type="project" value="RHEA"/>
</dbReference>
<dbReference type="PROSITE" id="PS00107">
    <property type="entry name" value="PROTEIN_KINASE_ATP"/>
    <property type="match status" value="1"/>
</dbReference>
<keyword evidence="2" id="KW-0723">Serine/threonine-protein kinase</keyword>
<organism evidence="14 15">
    <name type="scientific">Megamonas hypermegale</name>
    <dbReference type="NCBI Taxonomy" id="158847"/>
    <lineage>
        <taxon>Bacteria</taxon>
        <taxon>Bacillati</taxon>
        <taxon>Bacillota</taxon>
        <taxon>Negativicutes</taxon>
        <taxon>Selenomonadales</taxon>
        <taxon>Selenomonadaceae</taxon>
        <taxon>Megamonas</taxon>
    </lineage>
</organism>
<dbReference type="InterPro" id="IPR011009">
    <property type="entry name" value="Kinase-like_dom_sf"/>
</dbReference>
<dbReference type="NCBIfam" id="NF033483">
    <property type="entry name" value="PknB_PASTA_kin"/>
    <property type="match status" value="1"/>
</dbReference>
<dbReference type="SMART" id="SM00220">
    <property type="entry name" value="S_TKc"/>
    <property type="match status" value="1"/>
</dbReference>
<dbReference type="InterPro" id="IPR017441">
    <property type="entry name" value="Protein_kinase_ATP_BS"/>
</dbReference>
<dbReference type="InterPro" id="IPR008271">
    <property type="entry name" value="Ser/Thr_kinase_AS"/>
</dbReference>
<dbReference type="GO" id="GO:0004674">
    <property type="term" value="F:protein serine/threonine kinase activity"/>
    <property type="evidence" value="ECO:0007669"/>
    <property type="project" value="UniProtKB-KW"/>
</dbReference>
<keyword evidence="11" id="KW-0812">Transmembrane</keyword>
<dbReference type="SUPFAM" id="SSF56112">
    <property type="entry name" value="Protein kinase-like (PK-like)"/>
    <property type="match status" value="1"/>
</dbReference>
<feature type="domain" description="PASTA" evidence="13">
    <location>
        <begin position="434"/>
        <end position="500"/>
    </location>
</feature>
<evidence type="ECO:0000256" key="2">
    <source>
        <dbReference type="ARBA" id="ARBA00022527"/>
    </source>
</evidence>
<keyword evidence="4 9" id="KW-0547">Nucleotide-binding</keyword>
<evidence type="ECO:0000256" key="4">
    <source>
        <dbReference type="ARBA" id="ARBA00022741"/>
    </source>
</evidence>
<keyword evidence="6 9" id="KW-0067">ATP-binding</keyword>
<evidence type="ECO:0000256" key="3">
    <source>
        <dbReference type="ARBA" id="ARBA00022679"/>
    </source>
</evidence>
<dbReference type="Gene3D" id="3.30.200.20">
    <property type="entry name" value="Phosphorylase Kinase, domain 1"/>
    <property type="match status" value="1"/>
</dbReference>
<evidence type="ECO:0000256" key="10">
    <source>
        <dbReference type="SAM" id="MobiDB-lite"/>
    </source>
</evidence>
<dbReference type="PANTHER" id="PTHR43289">
    <property type="entry name" value="MITOGEN-ACTIVATED PROTEIN KINASE KINASE KINASE 20-RELATED"/>
    <property type="match status" value="1"/>
</dbReference>
<feature type="domain" description="PASTA" evidence="13">
    <location>
        <begin position="505"/>
        <end position="565"/>
    </location>
</feature>
<dbReference type="EC" id="2.7.11.1" evidence="1"/>
<evidence type="ECO:0000256" key="8">
    <source>
        <dbReference type="ARBA" id="ARBA00048679"/>
    </source>
</evidence>
<dbReference type="PROSITE" id="PS50011">
    <property type="entry name" value="PROTEIN_KINASE_DOM"/>
    <property type="match status" value="1"/>
</dbReference>
<dbReference type="Gene3D" id="3.30.10.20">
    <property type="match status" value="3"/>
</dbReference>
<dbReference type="Pfam" id="PF00069">
    <property type="entry name" value="Pkinase"/>
    <property type="match status" value="1"/>
</dbReference>
<accession>A0A239TQF3</accession>
<dbReference type="PROSITE" id="PS51178">
    <property type="entry name" value="PASTA"/>
    <property type="match status" value="3"/>
</dbReference>
<feature type="region of interest" description="Disordered" evidence="10">
    <location>
        <begin position="295"/>
        <end position="320"/>
    </location>
</feature>
<feature type="compositionally biased region" description="Polar residues" evidence="10">
    <location>
        <begin position="533"/>
        <end position="560"/>
    </location>
</feature>
<dbReference type="GO" id="GO:0005524">
    <property type="term" value="F:ATP binding"/>
    <property type="evidence" value="ECO:0007669"/>
    <property type="project" value="UniProtKB-UniRule"/>
</dbReference>
<dbReference type="GeneID" id="78507010"/>
<dbReference type="CDD" id="cd06577">
    <property type="entry name" value="PASTA_pknB"/>
    <property type="match status" value="3"/>
</dbReference>
<dbReference type="PANTHER" id="PTHR43289:SF34">
    <property type="entry name" value="SERINE_THREONINE-PROTEIN KINASE YBDM-RELATED"/>
    <property type="match status" value="1"/>
</dbReference>
<reference evidence="14 15" key="1">
    <citation type="submission" date="2017-06" db="EMBL/GenBank/DDBJ databases">
        <authorList>
            <consortium name="Pathogen Informatics"/>
        </authorList>
    </citation>
    <scope>NUCLEOTIDE SEQUENCE [LARGE SCALE GENOMIC DNA]</scope>
    <source>
        <strain evidence="14 15">NCTC10570</strain>
    </source>
</reference>
<dbReference type="eggNOG" id="COG0515">
    <property type="taxonomic scope" value="Bacteria"/>
</dbReference>
<evidence type="ECO:0000256" key="7">
    <source>
        <dbReference type="ARBA" id="ARBA00047899"/>
    </source>
</evidence>
<evidence type="ECO:0000256" key="6">
    <source>
        <dbReference type="ARBA" id="ARBA00022840"/>
    </source>
</evidence>
<keyword evidence="3 14" id="KW-0808">Transferase</keyword>
<keyword evidence="11" id="KW-1133">Transmembrane helix</keyword>
<evidence type="ECO:0000256" key="9">
    <source>
        <dbReference type="PROSITE-ProRule" id="PRU10141"/>
    </source>
</evidence>
<dbReference type="Gene3D" id="1.10.510.10">
    <property type="entry name" value="Transferase(Phosphotransferase) domain 1"/>
    <property type="match status" value="1"/>
</dbReference>
<evidence type="ECO:0000313" key="14">
    <source>
        <dbReference type="EMBL" id="SNU98813.1"/>
    </source>
</evidence>
<gene>
    <name evidence="14" type="primary">prkC</name>
    <name evidence="14" type="ORF">SAMEA4364220_00995</name>
</gene>
<feature type="compositionally biased region" description="Low complexity" evidence="10">
    <location>
        <begin position="564"/>
        <end position="598"/>
    </location>
</feature>
<evidence type="ECO:0000256" key="1">
    <source>
        <dbReference type="ARBA" id="ARBA00012513"/>
    </source>
</evidence>
<proteinExistence type="predicted"/>
<evidence type="ECO:0000313" key="15">
    <source>
        <dbReference type="Proteomes" id="UP000215383"/>
    </source>
</evidence>
<keyword evidence="11" id="KW-0472">Membrane</keyword>
<keyword evidence="15" id="KW-1185">Reference proteome</keyword>
<dbReference type="InterPro" id="IPR000719">
    <property type="entry name" value="Prot_kinase_dom"/>
</dbReference>
<protein>
    <recommendedName>
        <fullName evidence="1">non-specific serine/threonine protein kinase</fullName>
        <ecNumber evidence="1">2.7.11.1</ecNumber>
    </recommendedName>
</protein>
<name>A0A239TQF3_9FIRM</name>
<feature type="transmembrane region" description="Helical" evidence="11">
    <location>
        <begin position="342"/>
        <end position="362"/>
    </location>
</feature>
<evidence type="ECO:0000256" key="11">
    <source>
        <dbReference type="SAM" id="Phobius"/>
    </source>
</evidence>
<feature type="domain" description="Protein kinase" evidence="12">
    <location>
        <begin position="9"/>
        <end position="273"/>
    </location>
</feature>
<feature type="binding site" evidence="9">
    <location>
        <position position="38"/>
    </location>
    <ligand>
        <name>ATP</name>
        <dbReference type="ChEBI" id="CHEBI:30616"/>
    </ligand>
</feature>
<comment type="catalytic activity">
    <reaction evidence="7">
        <text>L-threonyl-[protein] + ATP = O-phospho-L-threonyl-[protein] + ADP + H(+)</text>
        <dbReference type="Rhea" id="RHEA:46608"/>
        <dbReference type="Rhea" id="RHEA-COMP:11060"/>
        <dbReference type="Rhea" id="RHEA-COMP:11605"/>
        <dbReference type="ChEBI" id="CHEBI:15378"/>
        <dbReference type="ChEBI" id="CHEBI:30013"/>
        <dbReference type="ChEBI" id="CHEBI:30616"/>
        <dbReference type="ChEBI" id="CHEBI:61977"/>
        <dbReference type="ChEBI" id="CHEBI:456216"/>
        <dbReference type="EC" id="2.7.11.1"/>
    </reaction>
</comment>
<dbReference type="FunFam" id="1.10.510.10:FF:000021">
    <property type="entry name" value="Serine/threonine protein kinase"/>
    <property type="match status" value="1"/>
</dbReference>
<dbReference type="SMART" id="SM00740">
    <property type="entry name" value="PASTA"/>
    <property type="match status" value="3"/>
</dbReference>
<dbReference type="RefSeq" id="WP_027890264.1">
    <property type="nucleotide sequence ID" value="NZ_LT906446.1"/>
</dbReference>
<evidence type="ECO:0000256" key="5">
    <source>
        <dbReference type="ARBA" id="ARBA00022777"/>
    </source>
</evidence>
<comment type="catalytic activity">
    <reaction evidence="8">
        <text>L-seryl-[protein] + ATP = O-phospho-L-seryl-[protein] + ADP + H(+)</text>
        <dbReference type="Rhea" id="RHEA:17989"/>
        <dbReference type="Rhea" id="RHEA-COMP:9863"/>
        <dbReference type="Rhea" id="RHEA-COMP:11604"/>
        <dbReference type="ChEBI" id="CHEBI:15378"/>
        <dbReference type="ChEBI" id="CHEBI:29999"/>
        <dbReference type="ChEBI" id="CHEBI:30616"/>
        <dbReference type="ChEBI" id="CHEBI:83421"/>
        <dbReference type="ChEBI" id="CHEBI:456216"/>
        <dbReference type="EC" id="2.7.11.1"/>
    </reaction>
</comment>
<dbReference type="CDD" id="cd14014">
    <property type="entry name" value="STKc_PknB_like"/>
    <property type="match status" value="1"/>
</dbReference>